<accession>A0A3N4IE94</accession>
<dbReference type="Gene3D" id="3.30.710.10">
    <property type="entry name" value="Potassium Channel Kv1.1, Chain A"/>
    <property type="match status" value="1"/>
</dbReference>
<protein>
    <recommendedName>
        <fullName evidence="3">BTB domain-containing protein</fullName>
    </recommendedName>
</protein>
<gene>
    <name evidence="1" type="ORF">BJ508DRAFT_323728</name>
</gene>
<dbReference type="InterPro" id="IPR011333">
    <property type="entry name" value="SKP1/BTB/POZ_sf"/>
</dbReference>
<evidence type="ECO:0008006" key="3">
    <source>
        <dbReference type="Google" id="ProtNLM"/>
    </source>
</evidence>
<dbReference type="EMBL" id="ML119659">
    <property type="protein sequence ID" value="RPA84465.1"/>
    <property type="molecule type" value="Genomic_DNA"/>
</dbReference>
<sequence>MSSKKPLHRLLELILSRSFKFQPHQTYKTMSEFASITQSVYCPLGREGENSFRERCGWSWKEKNSSLLYLYHEGRYCRREDCVANRFFITPLVEYEQNGDFMELMEDLKDAAIPDTFFRIRLETTEYMVPRDFLLDASGYFQGLLAFPGIESDEGMVDFTDHGYTSSTMQNFIEYAATKEYPVYRGIRSTAGGPFLTTMGSVLDFIEEHCGAYVLGNRLLVSDLMQRSHDAVITIVQEAKQKKTWSISEISSNHRLFTQLLRITEAVFSDTMDNPAKMDPMRKLLCGIIAATIRQRLHTQNPAFLLLLEGLILQNPALARDITIALCLDTESDSV</sequence>
<evidence type="ECO:0000313" key="1">
    <source>
        <dbReference type="EMBL" id="RPA84465.1"/>
    </source>
</evidence>
<name>A0A3N4IE94_ASCIM</name>
<dbReference type="AlphaFoldDB" id="A0A3N4IE94"/>
<organism evidence="1 2">
    <name type="scientific">Ascobolus immersus RN42</name>
    <dbReference type="NCBI Taxonomy" id="1160509"/>
    <lineage>
        <taxon>Eukaryota</taxon>
        <taxon>Fungi</taxon>
        <taxon>Dikarya</taxon>
        <taxon>Ascomycota</taxon>
        <taxon>Pezizomycotina</taxon>
        <taxon>Pezizomycetes</taxon>
        <taxon>Pezizales</taxon>
        <taxon>Ascobolaceae</taxon>
        <taxon>Ascobolus</taxon>
    </lineage>
</organism>
<dbReference type="Proteomes" id="UP000275078">
    <property type="component" value="Unassembled WGS sequence"/>
</dbReference>
<reference evidence="1 2" key="1">
    <citation type="journal article" date="2018" name="Nat. Ecol. Evol.">
        <title>Pezizomycetes genomes reveal the molecular basis of ectomycorrhizal truffle lifestyle.</title>
        <authorList>
            <person name="Murat C."/>
            <person name="Payen T."/>
            <person name="Noel B."/>
            <person name="Kuo A."/>
            <person name="Morin E."/>
            <person name="Chen J."/>
            <person name="Kohler A."/>
            <person name="Krizsan K."/>
            <person name="Balestrini R."/>
            <person name="Da Silva C."/>
            <person name="Montanini B."/>
            <person name="Hainaut M."/>
            <person name="Levati E."/>
            <person name="Barry K.W."/>
            <person name="Belfiori B."/>
            <person name="Cichocki N."/>
            <person name="Clum A."/>
            <person name="Dockter R.B."/>
            <person name="Fauchery L."/>
            <person name="Guy J."/>
            <person name="Iotti M."/>
            <person name="Le Tacon F."/>
            <person name="Lindquist E.A."/>
            <person name="Lipzen A."/>
            <person name="Malagnac F."/>
            <person name="Mello A."/>
            <person name="Molinier V."/>
            <person name="Miyauchi S."/>
            <person name="Poulain J."/>
            <person name="Riccioni C."/>
            <person name="Rubini A."/>
            <person name="Sitrit Y."/>
            <person name="Splivallo R."/>
            <person name="Traeger S."/>
            <person name="Wang M."/>
            <person name="Zifcakova L."/>
            <person name="Wipf D."/>
            <person name="Zambonelli A."/>
            <person name="Paolocci F."/>
            <person name="Nowrousian M."/>
            <person name="Ottonello S."/>
            <person name="Baldrian P."/>
            <person name="Spatafora J.W."/>
            <person name="Henrissat B."/>
            <person name="Nagy L.G."/>
            <person name="Aury J.M."/>
            <person name="Wincker P."/>
            <person name="Grigoriev I.V."/>
            <person name="Bonfante P."/>
            <person name="Martin F.M."/>
        </authorList>
    </citation>
    <scope>NUCLEOTIDE SEQUENCE [LARGE SCALE GENOMIC DNA]</scope>
    <source>
        <strain evidence="1 2">RN42</strain>
    </source>
</reference>
<proteinExistence type="predicted"/>
<keyword evidence="2" id="KW-1185">Reference proteome</keyword>
<evidence type="ECO:0000313" key="2">
    <source>
        <dbReference type="Proteomes" id="UP000275078"/>
    </source>
</evidence>